<keyword evidence="4" id="KW-0805">Transcription regulation</keyword>
<keyword evidence="3" id="KW-0862">Zinc</keyword>
<dbReference type="GO" id="GO:0006351">
    <property type="term" value="P:DNA-templated transcription"/>
    <property type="evidence" value="ECO:0007669"/>
    <property type="project" value="InterPro"/>
</dbReference>
<dbReference type="PROSITE" id="PS00463">
    <property type="entry name" value="ZN2_CY6_FUNGAL_1"/>
    <property type="match status" value="1"/>
</dbReference>
<feature type="region of interest" description="Disordered" evidence="8">
    <location>
        <begin position="978"/>
        <end position="998"/>
    </location>
</feature>
<dbReference type="Gene3D" id="4.10.240.10">
    <property type="entry name" value="Zn(2)-C6 fungal-type DNA-binding domain"/>
    <property type="match status" value="1"/>
</dbReference>
<comment type="subcellular location">
    <subcellularLocation>
        <location evidence="1">Nucleus</location>
    </subcellularLocation>
</comment>
<dbReference type="EMBL" id="MU860179">
    <property type="protein sequence ID" value="KAK4236669.1"/>
    <property type="molecule type" value="Genomic_DNA"/>
</dbReference>
<dbReference type="Pfam" id="PF00172">
    <property type="entry name" value="Zn_clus"/>
    <property type="match status" value="1"/>
</dbReference>
<proteinExistence type="predicted"/>
<feature type="region of interest" description="Disordered" evidence="8">
    <location>
        <begin position="1"/>
        <end position="43"/>
    </location>
</feature>
<feature type="compositionally biased region" description="Low complexity" evidence="8">
    <location>
        <begin position="129"/>
        <end position="142"/>
    </location>
</feature>
<feature type="compositionally biased region" description="Pro residues" evidence="8">
    <location>
        <begin position="154"/>
        <end position="168"/>
    </location>
</feature>
<reference evidence="10" key="1">
    <citation type="journal article" date="2023" name="Mol. Phylogenet. Evol.">
        <title>Genome-scale phylogeny and comparative genomics of the fungal order Sordariales.</title>
        <authorList>
            <person name="Hensen N."/>
            <person name="Bonometti L."/>
            <person name="Westerberg I."/>
            <person name="Brannstrom I.O."/>
            <person name="Guillou S."/>
            <person name="Cros-Aarteil S."/>
            <person name="Calhoun S."/>
            <person name="Haridas S."/>
            <person name="Kuo A."/>
            <person name="Mondo S."/>
            <person name="Pangilinan J."/>
            <person name="Riley R."/>
            <person name="LaButti K."/>
            <person name="Andreopoulos B."/>
            <person name="Lipzen A."/>
            <person name="Chen C."/>
            <person name="Yan M."/>
            <person name="Daum C."/>
            <person name="Ng V."/>
            <person name="Clum A."/>
            <person name="Steindorff A."/>
            <person name="Ohm R.A."/>
            <person name="Martin F."/>
            <person name="Silar P."/>
            <person name="Natvig D.O."/>
            <person name="Lalanne C."/>
            <person name="Gautier V."/>
            <person name="Ament-Velasquez S.L."/>
            <person name="Kruys A."/>
            <person name="Hutchinson M.I."/>
            <person name="Powell A.J."/>
            <person name="Barry K."/>
            <person name="Miller A.N."/>
            <person name="Grigoriev I.V."/>
            <person name="Debuchy R."/>
            <person name="Gladieux P."/>
            <person name="Hiltunen Thoren M."/>
            <person name="Johannesson H."/>
        </authorList>
    </citation>
    <scope>NUCLEOTIDE SEQUENCE</scope>
    <source>
        <strain evidence="10">CBS 532.94</strain>
    </source>
</reference>
<dbReference type="Proteomes" id="UP001303760">
    <property type="component" value="Unassembled WGS sequence"/>
</dbReference>
<keyword evidence="7" id="KW-0539">Nucleus</keyword>
<feature type="region of interest" description="Disordered" evidence="8">
    <location>
        <begin position="876"/>
        <end position="917"/>
    </location>
</feature>
<sequence length="1130" mass="122842">MATMTTAGGKRRSRSEGESDRAGSEHAASPAPSSRSSTKQQIRHRASIACASCRERRIRCVVGEGESECAQCRRTGSTCIIKDDDERRRPISKAYMSSLSNRIALLEEMLKERGVVPPPAVHPPKTRQEAQARQQQEKQQTQAGEGERSRTSEPYPPPPLPANHPATPPGSGDEDVVMFQPEQSKSLPTDSHTALACLIDPVLLQDVEPKKDASTRHLLCARGSYIHDQSVGRTRFFGPTANIHLYSRSTSGFAPFEQPEHIRRAERLIAALRPSTHDHLMRCFWDYYNPWQQVVDEAAFEAGRTAQDPRFYSLLLHLAMLAIGYRFADWDREDVKRATLGSRESTLHRKAKSMLEAELERPGGIPTVQALLLLADLECGVGRDTTGWMYSGMANRLGFDIGLHVNPSGADLSELERQTRRQVMSACVMFDRKWALLLGRPTTIKSQDINVDVLPKMQREPLVDSSLGTVASQAAIYRQMFELLELGGKVADFQNSAYGPAHVFSTKSAEDRAYLHFIGLERLFHNWYRRLPENLTWKPVNIKSAPLGFFMLHQQFHVCMILLHRPWARYGPMSLDGSVAARYPSPESPGRDDGTNHLPSWMAPLPHHDNRASLSRSMCTQHAIRVARIFWHHRQRFDGKRVGLSTIQHAGTAAVALMAALAHKSAELDHQSNLRYLQVLSSAIYDMSHLYQPAARMYQLLKTMLIEIRSEMVKSGGFDVSSFVGRYQGSSNSSVLFGSNQWATGTEGSCLSSDRLESAAEDARAVKRRRLSSLSSVDFTTIGPSFLSASHQACPSPPSSSRSHENSNPVSLDQLSNEPNTFDLDFFHSSFVDFINNGGEGASTQDWATTGPSAVNVETTVPMLIPTASGDLSCLSVGTENTVSKPNEPPATATTSPPAAPAAQPASPVPPADDETAVDKTIEEWLAEPAAPTVSTPPDHNTLPQAGTASGNSPQTAELPSVTTTNNTVNAIPTTEEVIHSSQPRSHLAHATADGTPICRDPYVLSLETELGLTLDNNKENAASSGGCAMDWLSTSPPAPSPACPEKEVVDSNTARPPAPPPMTPVTLDELVQSVEEAVGSARARARARAAAAAAAAAGSGGTITLGAGVGCGKGESPVVRNRELDFLAL</sequence>
<accession>A0AAN7C7A3</accession>
<keyword evidence="6" id="KW-0804">Transcription</keyword>
<feature type="compositionally biased region" description="Polar residues" evidence="8">
    <location>
        <begin position="933"/>
        <end position="966"/>
    </location>
</feature>
<dbReference type="SMART" id="SM00906">
    <property type="entry name" value="Fungal_trans"/>
    <property type="match status" value="1"/>
</dbReference>
<feature type="region of interest" description="Disordered" evidence="8">
    <location>
        <begin position="790"/>
        <end position="816"/>
    </location>
</feature>
<dbReference type="PANTHER" id="PTHR31313">
    <property type="entry name" value="TY1 ENHANCER ACTIVATOR"/>
    <property type="match status" value="1"/>
</dbReference>
<feature type="region of interest" description="Disordered" evidence="8">
    <location>
        <begin position="115"/>
        <end position="176"/>
    </location>
</feature>
<evidence type="ECO:0000256" key="3">
    <source>
        <dbReference type="ARBA" id="ARBA00022833"/>
    </source>
</evidence>
<feature type="compositionally biased region" description="Low complexity" evidence="8">
    <location>
        <begin position="890"/>
        <end position="906"/>
    </location>
</feature>
<dbReference type="GO" id="GO:0005634">
    <property type="term" value="C:nucleus"/>
    <property type="evidence" value="ECO:0007669"/>
    <property type="project" value="UniProtKB-SubCell"/>
</dbReference>
<organism evidence="10 11">
    <name type="scientific">Achaetomium macrosporum</name>
    <dbReference type="NCBI Taxonomy" id="79813"/>
    <lineage>
        <taxon>Eukaryota</taxon>
        <taxon>Fungi</taxon>
        <taxon>Dikarya</taxon>
        <taxon>Ascomycota</taxon>
        <taxon>Pezizomycotina</taxon>
        <taxon>Sordariomycetes</taxon>
        <taxon>Sordariomycetidae</taxon>
        <taxon>Sordariales</taxon>
        <taxon>Chaetomiaceae</taxon>
        <taxon>Achaetomium</taxon>
    </lineage>
</organism>
<dbReference type="InterPro" id="IPR036864">
    <property type="entry name" value="Zn2-C6_fun-type_DNA-bd_sf"/>
</dbReference>
<evidence type="ECO:0000259" key="9">
    <source>
        <dbReference type="PROSITE" id="PS50048"/>
    </source>
</evidence>
<comment type="caution">
    <text evidence="10">The sequence shown here is derived from an EMBL/GenBank/DDBJ whole genome shotgun (WGS) entry which is preliminary data.</text>
</comment>
<name>A0AAN7C7A3_9PEZI</name>
<feature type="compositionally biased region" description="Polar residues" evidence="8">
    <location>
        <begin position="876"/>
        <end position="885"/>
    </location>
</feature>
<evidence type="ECO:0000256" key="5">
    <source>
        <dbReference type="ARBA" id="ARBA00023125"/>
    </source>
</evidence>
<dbReference type="GO" id="GO:0003677">
    <property type="term" value="F:DNA binding"/>
    <property type="evidence" value="ECO:0007669"/>
    <property type="project" value="UniProtKB-KW"/>
</dbReference>
<feature type="region of interest" description="Disordered" evidence="8">
    <location>
        <begin position="929"/>
        <end position="966"/>
    </location>
</feature>
<evidence type="ECO:0000256" key="7">
    <source>
        <dbReference type="ARBA" id="ARBA00023242"/>
    </source>
</evidence>
<evidence type="ECO:0000256" key="1">
    <source>
        <dbReference type="ARBA" id="ARBA00004123"/>
    </source>
</evidence>
<evidence type="ECO:0000313" key="11">
    <source>
        <dbReference type="Proteomes" id="UP001303760"/>
    </source>
</evidence>
<keyword evidence="5" id="KW-0238">DNA-binding</keyword>
<dbReference type="Pfam" id="PF04082">
    <property type="entry name" value="Fungal_trans"/>
    <property type="match status" value="1"/>
</dbReference>
<evidence type="ECO:0000256" key="6">
    <source>
        <dbReference type="ARBA" id="ARBA00023163"/>
    </source>
</evidence>
<evidence type="ECO:0000256" key="2">
    <source>
        <dbReference type="ARBA" id="ARBA00022723"/>
    </source>
</evidence>
<protein>
    <submittedName>
        <fullName evidence="10">Fungal-specific transcription factor domain-containing protein</fullName>
    </submittedName>
</protein>
<dbReference type="GO" id="GO:0008270">
    <property type="term" value="F:zinc ion binding"/>
    <property type="evidence" value="ECO:0007669"/>
    <property type="project" value="InterPro"/>
</dbReference>
<dbReference type="PANTHER" id="PTHR31313:SF81">
    <property type="entry name" value="TY1 ENHANCER ACTIVATOR"/>
    <property type="match status" value="1"/>
</dbReference>
<feature type="compositionally biased region" description="Basic and acidic residues" evidence="8">
    <location>
        <begin position="14"/>
        <end position="24"/>
    </location>
</feature>
<evidence type="ECO:0000256" key="4">
    <source>
        <dbReference type="ARBA" id="ARBA00023015"/>
    </source>
</evidence>
<dbReference type="PROSITE" id="PS50048">
    <property type="entry name" value="ZN2_CY6_FUNGAL_2"/>
    <property type="match status" value="1"/>
</dbReference>
<gene>
    <name evidence="10" type="ORF">C8A03DRAFT_16718</name>
</gene>
<evidence type="ECO:0000313" key="10">
    <source>
        <dbReference type="EMBL" id="KAK4236669.1"/>
    </source>
</evidence>
<dbReference type="InterPro" id="IPR001138">
    <property type="entry name" value="Zn2Cys6_DnaBD"/>
</dbReference>
<dbReference type="InterPro" id="IPR007219">
    <property type="entry name" value="XnlR_reg_dom"/>
</dbReference>
<dbReference type="SMART" id="SM00066">
    <property type="entry name" value="GAL4"/>
    <property type="match status" value="1"/>
</dbReference>
<reference evidence="10" key="2">
    <citation type="submission" date="2023-05" db="EMBL/GenBank/DDBJ databases">
        <authorList>
            <consortium name="Lawrence Berkeley National Laboratory"/>
            <person name="Steindorff A."/>
            <person name="Hensen N."/>
            <person name="Bonometti L."/>
            <person name="Westerberg I."/>
            <person name="Brannstrom I.O."/>
            <person name="Guillou S."/>
            <person name="Cros-Aarteil S."/>
            <person name="Calhoun S."/>
            <person name="Haridas S."/>
            <person name="Kuo A."/>
            <person name="Mondo S."/>
            <person name="Pangilinan J."/>
            <person name="Riley R."/>
            <person name="Labutti K."/>
            <person name="Andreopoulos B."/>
            <person name="Lipzen A."/>
            <person name="Chen C."/>
            <person name="Yanf M."/>
            <person name="Daum C."/>
            <person name="Ng V."/>
            <person name="Clum A."/>
            <person name="Ohm R."/>
            <person name="Martin F."/>
            <person name="Silar P."/>
            <person name="Natvig D."/>
            <person name="Lalanne C."/>
            <person name="Gautier V."/>
            <person name="Ament-Velasquez S.L."/>
            <person name="Kruys A."/>
            <person name="Hutchinson M.I."/>
            <person name="Powell A.J."/>
            <person name="Barry K."/>
            <person name="Miller A.N."/>
            <person name="Grigoriev I.V."/>
            <person name="Debuchy R."/>
            <person name="Gladieux P."/>
            <person name="Thoren M.H."/>
            <person name="Johannesson H."/>
        </authorList>
    </citation>
    <scope>NUCLEOTIDE SEQUENCE</scope>
    <source>
        <strain evidence="10">CBS 532.94</strain>
    </source>
</reference>
<feature type="region of interest" description="Disordered" evidence="8">
    <location>
        <begin position="1022"/>
        <end position="1062"/>
    </location>
</feature>
<dbReference type="CDD" id="cd00067">
    <property type="entry name" value="GAL4"/>
    <property type="match status" value="1"/>
</dbReference>
<dbReference type="InterPro" id="IPR051615">
    <property type="entry name" value="Transcr_Regulatory_Elem"/>
</dbReference>
<keyword evidence="11" id="KW-1185">Reference proteome</keyword>
<evidence type="ECO:0000256" key="8">
    <source>
        <dbReference type="SAM" id="MobiDB-lite"/>
    </source>
</evidence>
<feature type="compositionally biased region" description="Low complexity" evidence="8">
    <location>
        <begin position="25"/>
        <end position="37"/>
    </location>
</feature>
<dbReference type="AlphaFoldDB" id="A0AAN7C7A3"/>
<keyword evidence="2" id="KW-0479">Metal-binding</keyword>
<dbReference type="SUPFAM" id="SSF57701">
    <property type="entry name" value="Zn2/Cys6 DNA-binding domain"/>
    <property type="match status" value="1"/>
</dbReference>
<feature type="domain" description="Zn(2)-C6 fungal-type" evidence="9">
    <location>
        <begin position="49"/>
        <end position="81"/>
    </location>
</feature>
<dbReference type="GO" id="GO:0000981">
    <property type="term" value="F:DNA-binding transcription factor activity, RNA polymerase II-specific"/>
    <property type="evidence" value="ECO:0007669"/>
    <property type="project" value="InterPro"/>
</dbReference>
<dbReference type="CDD" id="cd12148">
    <property type="entry name" value="fungal_TF_MHR"/>
    <property type="match status" value="1"/>
</dbReference>